<dbReference type="HOGENOM" id="CLU_1474547_0_0_12"/>
<organism evidence="2 3">
    <name type="scientific">Leadbettera azotonutricia (strain ATCC BAA-888 / DSM 13862 / ZAS-9)</name>
    <name type="common">Treponema azotonutricium</name>
    <dbReference type="NCBI Taxonomy" id="545695"/>
    <lineage>
        <taxon>Bacteria</taxon>
        <taxon>Pseudomonadati</taxon>
        <taxon>Spirochaetota</taxon>
        <taxon>Spirochaetia</taxon>
        <taxon>Spirochaetales</taxon>
        <taxon>Breznakiellaceae</taxon>
        <taxon>Leadbettera</taxon>
    </lineage>
</organism>
<feature type="region of interest" description="Disordered" evidence="1">
    <location>
        <begin position="1"/>
        <end position="20"/>
    </location>
</feature>
<keyword evidence="3" id="KW-1185">Reference proteome</keyword>
<evidence type="ECO:0000256" key="1">
    <source>
        <dbReference type="SAM" id="MobiDB-lite"/>
    </source>
</evidence>
<reference evidence="2 3" key="2">
    <citation type="journal article" date="2011" name="ISME J.">
        <title>RNA-seq reveals cooperative metabolic interactions between two termite-gut spirochete species in co-culture.</title>
        <authorList>
            <person name="Rosenthal A.Z."/>
            <person name="Matson E.G."/>
            <person name="Eldar A."/>
            <person name="Leadbetter J.R."/>
        </authorList>
    </citation>
    <scope>NUCLEOTIDE SEQUENCE [LARGE SCALE GENOMIC DNA]</scope>
    <source>
        <strain evidence="3">ATCC BAA-888 / DSM 13862 / ZAS-9</strain>
    </source>
</reference>
<protein>
    <submittedName>
        <fullName evidence="2">Uncharacterized protein</fullName>
    </submittedName>
</protein>
<reference evidence="3" key="1">
    <citation type="submission" date="2009-12" db="EMBL/GenBank/DDBJ databases">
        <title>Complete sequence of Treponema azotonutricium strain ZAS-9.</title>
        <authorList>
            <person name="Tetu S.G."/>
            <person name="Matson E."/>
            <person name="Ren Q."/>
            <person name="Seshadri R."/>
            <person name="Elbourne L."/>
            <person name="Hassan K.A."/>
            <person name="Durkin A."/>
            <person name="Radune D."/>
            <person name="Mohamoud Y."/>
            <person name="Shay R."/>
            <person name="Jin S."/>
            <person name="Zhang X."/>
            <person name="Lucey K."/>
            <person name="Ballor N.R."/>
            <person name="Ottesen E."/>
            <person name="Rosenthal R."/>
            <person name="Allen A."/>
            <person name="Leadbetter J.R."/>
            <person name="Paulsen I.T."/>
        </authorList>
    </citation>
    <scope>NUCLEOTIDE SEQUENCE [LARGE SCALE GENOMIC DNA]</scope>
    <source>
        <strain evidence="3">ATCC BAA-888 / DSM 13862 / ZAS-9</strain>
    </source>
</reference>
<proteinExistence type="predicted"/>
<evidence type="ECO:0000313" key="2">
    <source>
        <dbReference type="EMBL" id="AEF83084.1"/>
    </source>
</evidence>
<dbReference type="OrthoDB" id="362953at2"/>
<evidence type="ECO:0000313" key="3">
    <source>
        <dbReference type="Proteomes" id="UP000009222"/>
    </source>
</evidence>
<dbReference type="Proteomes" id="UP000009222">
    <property type="component" value="Chromosome"/>
</dbReference>
<gene>
    <name evidence="2" type="ordered locus">TREAZ_1363</name>
</gene>
<accession>F5YFD9</accession>
<dbReference type="AlphaFoldDB" id="F5YFD9"/>
<sequence>MAKEKPASKKVASKRPADTERDTLAKELKSLILKLDVEGLSFLVEQAKVHLYNMQVDEINQAEIAKASSTGSASGAGSKAAHAPAKTKASGDLFRIEGAGSGSSYYLVYKGSEWIMFSREEMGHMAALVHAGGTDLETRERLFNWLSRERGDVLSAIFVKDKFDDKLKALTALIKKNFKPGKS</sequence>
<dbReference type="STRING" id="545695.TREAZ_1363"/>
<dbReference type="eggNOG" id="ENOG502ZJ7V">
    <property type="taxonomic scope" value="Bacteria"/>
</dbReference>
<dbReference type="RefSeq" id="WP_015710638.1">
    <property type="nucleotide sequence ID" value="NC_015577.1"/>
</dbReference>
<dbReference type="InParanoid" id="F5YFD9"/>
<name>F5YFD9_LEAAZ</name>
<dbReference type="KEGG" id="taz:TREAZ_1363"/>
<dbReference type="EMBL" id="CP001841">
    <property type="protein sequence ID" value="AEF83084.1"/>
    <property type="molecule type" value="Genomic_DNA"/>
</dbReference>